<dbReference type="AlphaFoldDB" id="A0A4Q2AEZ9"/>
<dbReference type="Proteomes" id="UP000289650">
    <property type="component" value="Unassembled WGS sequence"/>
</dbReference>
<protein>
    <submittedName>
        <fullName evidence="2">Uncharacterized protein</fullName>
    </submittedName>
</protein>
<organism evidence="2 3">
    <name type="scientific">Burkholderia stabilis</name>
    <dbReference type="NCBI Taxonomy" id="95485"/>
    <lineage>
        <taxon>Bacteria</taxon>
        <taxon>Pseudomonadati</taxon>
        <taxon>Pseudomonadota</taxon>
        <taxon>Betaproteobacteria</taxon>
        <taxon>Burkholderiales</taxon>
        <taxon>Burkholderiaceae</taxon>
        <taxon>Burkholderia</taxon>
        <taxon>Burkholderia cepacia complex</taxon>
    </lineage>
</organism>
<sequence>MRGRCTGCAPACIVGVKVTSHIRREKTRGDLFLTICDYAWKPLWFGRGLAGGGLGRVLAKTRLSGCVVDLSDGRDAGVGGALQSTCRHSTHAVPPANLSASRSRSNASTTKSTNTRVFAGRSARVA</sequence>
<proteinExistence type="predicted"/>
<dbReference type="EMBL" id="QWEX01000002">
    <property type="protein sequence ID" value="RXV67977.1"/>
    <property type="molecule type" value="Genomic_DNA"/>
</dbReference>
<evidence type="ECO:0000313" key="3">
    <source>
        <dbReference type="Proteomes" id="UP000289650"/>
    </source>
</evidence>
<name>A0A4Q2AEZ9_9BURK</name>
<feature type="compositionally biased region" description="Low complexity" evidence="1">
    <location>
        <begin position="96"/>
        <end position="116"/>
    </location>
</feature>
<evidence type="ECO:0000313" key="2">
    <source>
        <dbReference type="EMBL" id="RXV67977.1"/>
    </source>
</evidence>
<gene>
    <name evidence="2" type="ORF">D1006_22415</name>
</gene>
<reference evidence="2 3" key="1">
    <citation type="submission" date="2018-08" db="EMBL/GenBank/DDBJ databases">
        <title>Mountain-cultivated ginseng endophyte, Burkholderia stabilis and its activity against ginseng root rot disease.</title>
        <authorList>
            <person name="Tapan Kumar M."/>
            <person name="Bae H."/>
            <person name="Shanmugam G."/>
            <person name="Jeon J."/>
        </authorList>
    </citation>
    <scope>NUCLEOTIDE SEQUENCE [LARGE SCALE GENOMIC DNA]</scope>
    <source>
        <strain evidence="2 3">EB159</strain>
    </source>
</reference>
<feature type="region of interest" description="Disordered" evidence="1">
    <location>
        <begin position="88"/>
        <end position="126"/>
    </location>
</feature>
<accession>A0A4Q2AEZ9</accession>
<comment type="caution">
    <text evidence="2">The sequence shown here is derived from an EMBL/GenBank/DDBJ whole genome shotgun (WGS) entry which is preliminary data.</text>
</comment>
<evidence type="ECO:0000256" key="1">
    <source>
        <dbReference type="SAM" id="MobiDB-lite"/>
    </source>
</evidence>